<name>A0A834T8B5_9FABA</name>
<evidence type="ECO:0000313" key="3">
    <source>
        <dbReference type="Proteomes" id="UP000634136"/>
    </source>
</evidence>
<accession>A0A834T8B5</accession>
<protein>
    <submittedName>
        <fullName evidence="2">Uncharacterized protein</fullName>
    </submittedName>
</protein>
<sequence>MEYIEVESGGGKTNKGSDDHGWHFFSTR</sequence>
<organism evidence="2 3">
    <name type="scientific">Senna tora</name>
    <dbReference type="NCBI Taxonomy" id="362788"/>
    <lineage>
        <taxon>Eukaryota</taxon>
        <taxon>Viridiplantae</taxon>
        <taxon>Streptophyta</taxon>
        <taxon>Embryophyta</taxon>
        <taxon>Tracheophyta</taxon>
        <taxon>Spermatophyta</taxon>
        <taxon>Magnoliopsida</taxon>
        <taxon>eudicotyledons</taxon>
        <taxon>Gunneridae</taxon>
        <taxon>Pentapetalae</taxon>
        <taxon>rosids</taxon>
        <taxon>fabids</taxon>
        <taxon>Fabales</taxon>
        <taxon>Fabaceae</taxon>
        <taxon>Caesalpinioideae</taxon>
        <taxon>Cassia clade</taxon>
        <taxon>Senna</taxon>
    </lineage>
</organism>
<reference evidence="2" key="1">
    <citation type="submission" date="2020-09" db="EMBL/GenBank/DDBJ databases">
        <title>Genome-Enabled Discovery of Anthraquinone Biosynthesis in Senna tora.</title>
        <authorList>
            <person name="Kang S.-H."/>
            <person name="Pandey R.P."/>
            <person name="Lee C.-M."/>
            <person name="Sim J.-S."/>
            <person name="Jeong J.-T."/>
            <person name="Choi B.-S."/>
            <person name="Jung M."/>
            <person name="Ginzburg D."/>
            <person name="Zhao K."/>
            <person name="Won S.Y."/>
            <person name="Oh T.-J."/>
            <person name="Yu Y."/>
            <person name="Kim N.-H."/>
            <person name="Lee O.R."/>
            <person name="Lee T.-H."/>
            <person name="Bashyal P."/>
            <person name="Kim T.-S."/>
            <person name="Lee W.-H."/>
            <person name="Kawkins C."/>
            <person name="Kim C.-K."/>
            <person name="Kim J.S."/>
            <person name="Ahn B.O."/>
            <person name="Rhee S.Y."/>
            <person name="Sohng J.K."/>
        </authorList>
    </citation>
    <scope>NUCLEOTIDE SEQUENCE</scope>
    <source>
        <tissue evidence="2">Leaf</tissue>
    </source>
</reference>
<evidence type="ECO:0000313" key="2">
    <source>
        <dbReference type="EMBL" id="KAF7817123.1"/>
    </source>
</evidence>
<evidence type="ECO:0000256" key="1">
    <source>
        <dbReference type="SAM" id="MobiDB-lite"/>
    </source>
</evidence>
<dbReference type="AlphaFoldDB" id="A0A834T8B5"/>
<comment type="caution">
    <text evidence="2">The sequence shown here is derived from an EMBL/GenBank/DDBJ whole genome shotgun (WGS) entry which is preliminary data.</text>
</comment>
<dbReference type="EMBL" id="JAAIUW010000009">
    <property type="protein sequence ID" value="KAF7817123.1"/>
    <property type="molecule type" value="Genomic_DNA"/>
</dbReference>
<feature type="region of interest" description="Disordered" evidence="1">
    <location>
        <begin position="1"/>
        <end position="28"/>
    </location>
</feature>
<keyword evidence="3" id="KW-1185">Reference proteome</keyword>
<gene>
    <name evidence="2" type="ORF">G2W53_031092</name>
</gene>
<dbReference type="Proteomes" id="UP000634136">
    <property type="component" value="Unassembled WGS sequence"/>
</dbReference>
<proteinExistence type="predicted"/>